<dbReference type="Proteomes" id="UP001176941">
    <property type="component" value="Chromosome 21"/>
</dbReference>
<keyword evidence="3" id="KW-1185">Reference proteome</keyword>
<proteinExistence type="predicted"/>
<evidence type="ECO:0000313" key="2">
    <source>
        <dbReference type="EMBL" id="CAI9162861.1"/>
    </source>
</evidence>
<sequence length="116" mass="12336">MPPAGSPSGDLGQRVAACLVLVSLLLPLSLGSPSPPLEFADINGHKYDQLETHWTNTQKDSALQQLLSQGLLGCQISHWPGPACNAHSGQGSGALALLHHPETSRHIQKVQMNEQC</sequence>
<reference evidence="2" key="1">
    <citation type="submission" date="2023-04" db="EMBL/GenBank/DDBJ databases">
        <authorList>
            <consortium name="ELIXIR-Norway"/>
        </authorList>
    </citation>
    <scope>NUCLEOTIDE SEQUENCE [LARGE SCALE GENOMIC DNA]</scope>
</reference>
<feature type="signal peptide" evidence="1">
    <location>
        <begin position="1"/>
        <end position="31"/>
    </location>
</feature>
<evidence type="ECO:0000256" key="1">
    <source>
        <dbReference type="SAM" id="SignalP"/>
    </source>
</evidence>
<feature type="chain" id="PRO_5046337074" evidence="1">
    <location>
        <begin position="32"/>
        <end position="116"/>
    </location>
</feature>
<protein>
    <submittedName>
        <fullName evidence="2">Uncharacterized protein</fullName>
    </submittedName>
</protein>
<name>A0ABN8YQG4_RANTA</name>
<evidence type="ECO:0000313" key="3">
    <source>
        <dbReference type="Proteomes" id="UP001176941"/>
    </source>
</evidence>
<gene>
    <name evidence="2" type="ORF">MRATA1EN1_LOCUS11823</name>
</gene>
<accession>A0ABN8YQG4</accession>
<organism evidence="2 3">
    <name type="scientific">Rangifer tarandus platyrhynchus</name>
    <name type="common">Svalbard reindeer</name>
    <dbReference type="NCBI Taxonomy" id="3082113"/>
    <lineage>
        <taxon>Eukaryota</taxon>
        <taxon>Metazoa</taxon>
        <taxon>Chordata</taxon>
        <taxon>Craniata</taxon>
        <taxon>Vertebrata</taxon>
        <taxon>Euteleostomi</taxon>
        <taxon>Mammalia</taxon>
        <taxon>Eutheria</taxon>
        <taxon>Laurasiatheria</taxon>
        <taxon>Artiodactyla</taxon>
        <taxon>Ruminantia</taxon>
        <taxon>Pecora</taxon>
        <taxon>Cervidae</taxon>
        <taxon>Odocoileinae</taxon>
        <taxon>Rangifer</taxon>
    </lineage>
</organism>
<keyword evidence="1" id="KW-0732">Signal</keyword>
<dbReference type="EMBL" id="OX459957">
    <property type="protein sequence ID" value="CAI9162861.1"/>
    <property type="molecule type" value="Genomic_DNA"/>
</dbReference>